<protein>
    <submittedName>
        <fullName evidence="8">CDF-like metal transporter</fullName>
    </submittedName>
</protein>
<dbReference type="GO" id="GO:0098771">
    <property type="term" value="P:inorganic ion homeostasis"/>
    <property type="evidence" value="ECO:0007669"/>
    <property type="project" value="UniProtKB-ARBA"/>
</dbReference>
<dbReference type="Proteomes" id="UP000077266">
    <property type="component" value="Unassembled WGS sequence"/>
</dbReference>
<dbReference type="GO" id="GO:0016020">
    <property type="term" value="C:membrane"/>
    <property type="evidence" value="ECO:0007669"/>
    <property type="project" value="UniProtKB-SubCell"/>
</dbReference>
<dbReference type="SUPFAM" id="SSF160240">
    <property type="entry name" value="Cation efflux protein cytoplasmic domain-like"/>
    <property type="match status" value="1"/>
</dbReference>
<dbReference type="GO" id="GO:0008324">
    <property type="term" value="F:monoatomic cation transmembrane transporter activity"/>
    <property type="evidence" value="ECO:0007669"/>
    <property type="project" value="InterPro"/>
</dbReference>
<evidence type="ECO:0000313" key="9">
    <source>
        <dbReference type="Proteomes" id="UP000077266"/>
    </source>
</evidence>
<evidence type="ECO:0000256" key="6">
    <source>
        <dbReference type="SAM" id="Phobius"/>
    </source>
</evidence>
<sequence>MVSATSTLTSLPSDLESIGSCAKAPEIDNNDPLGLRTKVVSDEQLVTLRSKGRAGRRLASFYRGQNKRIRQITQPVDKQATEAQEREDASRLPVRIAVWASLVANMSLCILQLYAALSSRSISLIATAVDSVFDIGSNVILLWVHRRAQNLNTRRWPAGGARLETVGNAVYGSLMSAVNLIVVVESVHLLVEKYAEGKLMKLHIPSLVAVAAALGAKMLLFLYCLPLRRASSQIAMLWEDHRNDIFINGFGLLMSAGGSKLIWFLDPLGGAIIGCGVIVTWTCTIYGLYRTLAGAAPSPAEVDTIIYHATTSSTLIRKFRSFKVYHNGEDYTVEIHATVSPETSVAEAHMSASELRHRLEKLPRVDSVLIVLEPDVPSPCAQLPHSHSLVMPSDCKEKFDVS</sequence>
<accession>A0A165JHN9</accession>
<keyword evidence="9" id="KW-1185">Reference proteome</keyword>
<name>A0A165JHN9_EXIGL</name>
<dbReference type="Pfam" id="PF01545">
    <property type="entry name" value="Cation_efflux"/>
    <property type="match status" value="1"/>
</dbReference>
<dbReference type="EMBL" id="KV425966">
    <property type="protein sequence ID" value="KZV94861.1"/>
    <property type="molecule type" value="Genomic_DNA"/>
</dbReference>
<dbReference type="InterPro" id="IPR027469">
    <property type="entry name" value="Cation_efflux_TMD_sf"/>
</dbReference>
<feature type="transmembrane region" description="Helical" evidence="6">
    <location>
        <begin position="204"/>
        <end position="225"/>
    </location>
</feature>
<keyword evidence="4 6" id="KW-1133">Transmembrane helix</keyword>
<dbReference type="InterPro" id="IPR050291">
    <property type="entry name" value="CDF_Transporter"/>
</dbReference>
<dbReference type="InterPro" id="IPR058533">
    <property type="entry name" value="Cation_efflux_TM"/>
</dbReference>
<proteinExistence type="predicted"/>
<gene>
    <name evidence="8" type="ORF">EXIGLDRAFT_644805</name>
</gene>
<dbReference type="AlphaFoldDB" id="A0A165JHN9"/>
<comment type="subcellular location">
    <subcellularLocation>
        <location evidence="1">Membrane</location>
        <topology evidence="1">Multi-pass membrane protein</topology>
    </subcellularLocation>
</comment>
<evidence type="ECO:0000256" key="4">
    <source>
        <dbReference type="ARBA" id="ARBA00022989"/>
    </source>
</evidence>
<dbReference type="InterPro" id="IPR002524">
    <property type="entry name" value="Cation_efflux"/>
</dbReference>
<evidence type="ECO:0000256" key="3">
    <source>
        <dbReference type="ARBA" id="ARBA00022692"/>
    </source>
</evidence>
<dbReference type="PANTHER" id="PTHR43840">
    <property type="entry name" value="MITOCHONDRIAL METAL TRANSPORTER 1-RELATED"/>
    <property type="match status" value="1"/>
</dbReference>
<organism evidence="8 9">
    <name type="scientific">Exidia glandulosa HHB12029</name>
    <dbReference type="NCBI Taxonomy" id="1314781"/>
    <lineage>
        <taxon>Eukaryota</taxon>
        <taxon>Fungi</taxon>
        <taxon>Dikarya</taxon>
        <taxon>Basidiomycota</taxon>
        <taxon>Agaricomycotina</taxon>
        <taxon>Agaricomycetes</taxon>
        <taxon>Auriculariales</taxon>
        <taxon>Exidiaceae</taxon>
        <taxon>Exidia</taxon>
    </lineage>
</organism>
<dbReference type="Gene3D" id="3.30.70.1350">
    <property type="entry name" value="Cation efflux protein, cytoplasmic domain"/>
    <property type="match status" value="1"/>
</dbReference>
<dbReference type="FunFam" id="1.20.1510.10:FF:000005">
    <property type="entry name" value="Putative Cation diffusion facilitator 1"/>
    <property type="match status" value="1"/>
</dbReference>
<keyword evidence="5 6" id="KW-0472">Membrane</keyword>
<evidence type="ECO:0000256" key="5">
    <source>
        <dbReference type="ARBA" id="ARBA00023136"/>
    </source>
</evidence>
<feature type="transmembrane region" description="Helical" evidence="6">
    <location>
        <begin position="96"/>
        <end position="116"/>
    </location>
</feature>
<evidence type="ECO:0000256" key="1">
    <source>
        <dbReference type="ARBA" id="ARBA00004141"/>
    </source>
</evidence>
<keyword evidence="2" id="KW-0813">Transport</keyword>
<dbReference type="OrthoDB" id="78296at2759"/>
<dbReference type="PANTHER" id="PTHR43840:SF12">
    <property type="entry name" value="CATION DIFFUSION FACILITATOR 1 (AFU_ORTHOLOGUE AFUA_1G14440)"/>
    <property type="match status" value="1"/>
</dbReference>
<feature type="transmembrane region" description="Helical" evidence="6">
    <location>
        <begin position="122"/>
        <end position="144"/>
    </location>
</feature>
<dbReference type="NCBIfam" id="TIGR01297">
    <property type="entry name" value="CDF"/>
    <property type="match status" value="1"/>
</dbReference>
<dbReference type="Gene3D" id="1.20.1510.10">
    <property type="entry name" value="Cation efflux protein transmembrane domain"/>
    <property type="match status" value="1"/>
</dbReference>
<evidence type="ECO:0000259" key="7">
    <source>
        <dbReference type="Pfam" id="PF01545"/>
    </source>
</evidence>
<feature type="transmembrane region" description="Helical" evidence="6">
    <location>
        <begin position="245"/>
        <end position="265"/>
    </location>
</feature>
<dbReference type="InterPro" id="IPR036837">
    <property type="entry name" value="Cation_efflux_CTD_sf"/>
</dbReference>
<reference evidence="8 9" key="1">
    <citation type="journal article" date="2016" name="Mol. Biol. Evol.">
        <title>Comparative Genomics of Early-Diverging Mushroom-Forming Fungi Provides Insights into the Origins of Lignocellulose Decay Capabilities.</title>
        <authorList>
            <person name="Nagy L.G."/>
            <person name="Riley R."/>
            <person name="Tritt A."/>
            <person name="Adam C."/>
            <person name="Daum C."/>
            <person name="Floudas D."/>
            <person name="Sun H."/>
            <person name="Yadav J.S."/>
            <person name="Pangilinan J."/>
            <person name="Larsson K.H."/>
            <person name="Matsuura K."/>
            <person name="Barry K."/>
            <person name="Labutti K."/>
            <person name="Kuo R."/>
            <person name="Ohm R.A."/>
            <person name="Bhattacharya S.S."/>
            <person name="Shirouzu T."/>
            <person name="Yoshinaga Y."/>
            <person name="Martin F.M."/>
            <person name="Grigoriev I.V."/>
            <person name="Hibbett D.S."/>
        </authorList>
    </citation>
    <scope>NUCLEOTIDE SEQUENCE [LARGE SCALE GENOMIC DNA]</scope>
    <source>
        <strain evidence="8 9">HHB12029</strain>
    </source>
</reference>
<dbReference type="InParanoid" id="A0A165JHN9"/>
<dbReference type="STRING" id="1314781.A0A165JHN9"/>
<dbReference type="GO" id="GO:0030003">
    <property type="term" value="P:intracellular monoatomic cation homeostasis"/>
    <property type="evidence" value="ECO:0007669"/>
    <property type="project" value="UniProtKB-ARBA"/>
</dbReference>
<evidence type="ECO:0000313" key="8">
    <source>
        <dbReference type="EMBL" id="KZV94861.1"/>
    </source>
</evidence>
<dbReference type="SUPFAM" id="SSF161111">
    <property type="entry name" value="Cation efflux protein transmembrane domain-like"/>
    <property type="match status" value="1"/>
</dbReference>
<keyword evidence="3 6" id="KW-0812">Transmembrane</keyword>
<feature type="domain" description="Cation efflux protein transmembrane" evidence="7">
    <location>
        <begin position="98"/>
        <end position="281"/>
    </location>
</feature>
<evidence type="ECO:0000256" key="2">
    <source>
        <dbReference type="ARBA" id="ARBA00022448"/>
    </source>
</evidence>
<feature type="transmembrane region" description="Helical" evidence="6">
    <location>
        <begin position="165"/>
        <end position="184"/>
    </location>
</feature>
<feature type="transmembrane region" description="Helical" evidence="6">
    <location>
        <begin position="271"/>
        <end position="289"/>
    </location>
</feature>